<evidence type="ECO:0000313" key="2">
    <source>
        <dbReference type="EMBL" id="MFC5582415.1"/>
    </source>
</evidence>
<dbReference type="InterPro" id="IPR015946">
    <property type="entry name" value="KH_dom-like_a/b"/>
</dbReference>
<dbReference type="SUPFAM" id="SSF82784">
    <property type="entry name" value="OsmC-like"/>
    <property type="match status" value="1"/>
</dbReference>
<proteinExistence type="inferred from homology"/>
<dbReference type="Proteomes" id="UP001596111">
    <property type="component" value="Unassembled WGS sequence"/>
</dbReference>
<dbReference type="Pfam" id="PF02566">
    <property type="entry name" value="OsmC"/>
    <property type="match status" value="1"/>
</dbReference>
<dbReference type="PANTHER" id="PTHR33797:SF2">
    <property type="entry name" value="ORGANIC HYDROPEROXIDE RESISTANCE PROTEIN-LIKE"/>
    <property type="match status" value="1"/>
</dbReference>
<comment type="similarity">
    <text evidence="1">Belongs to the OsmC/Ohr family.</text>
</comment>
<dbReference type="Gene3D" id="2.20.25.10">
    <property type="match status" value="1"/>
</dbReference>
<dbReference type="Gene3D" id="3.30.300.20">
    <property type="match status" value="1"/>
</dbReference>
<comment type="caution">
    <text evidence="2">The sequence shown here is derived from an EMBL/GenBank/DDBJ whole genome shotgun (WGS) entry which is preliminary data.</text>
</comment>
<dbReference type="RefSeq" id="WP_377328478.1">
    <property type="nucleotide sequence ID" value="NZ_JBHSNG010000018.1"/>
</dbReference>
<reference evidence="3" key="1">
    <citation type="journal article" date="2019" name="Int. J. Syst. Evol. Microbiol.">
        <title>The Global Catalogue of Microorganisms (GCM) 10K type strain sequencing project: providing services to taxonomists for standard genome sequencing and annotation.</title>
        <authorList>
            <consortium name="The Broad Institute Genomics Platform"/>
            <consortium name="The Broad Institute Genome Sequencing Center for Infectious Disease"/>
            <person name="Wu L."/>
            <person name="Ma J."/>
        </authorList>
    </citation>
    <scope>NUCLEOTIDE SEQUENCE [LARGE SCALE GENOMIC DNA]</scope>
    <source>
        <strain evidence="3">CGMCC 1.13587</strain>
    </source>
</reference>
<accession>A0ABW0SZI6</accession>
<dbReference type="NCBIfam" id="TIGR03561">
    <property type="entry name" value="organ_hyd_perox"/>
    <property type="match status" value="1"/>
</dbReference>
<organism evidence="2 3">
    <name type="scientific">Rhodanobacter terrae</name>
    <dbReference type="NCBI Taxonomy" id="418647"/>
    <lineage>
        <taxon>Bacteria</taxon>
        <taxon>Pseudomonadati</taxon>
        <taxon>Pseudomonadota</taxon>
        <taxon>Gammaproteobacteria</taxon>
        <taxon>Lysobacterales</taxon>
        <taxon>Rhodanobacteraceae</taxon>
        <taxon>Rhodanobacter</taxon>
    </lineage>
</organism>
<sequence length="164" mass="17374">MTDLHPPPVSLLDKHYGADFLPLYTATVRVSGGESMHGRASGVARSDDGALDLRLRLPEQMGGPGGGTNPEQLFAAGYAACFHGALSLLAARANVAICDAEVVASVTFGRDPVDGLFMLAADIRIRLPSVDRAIAEELVRNTERICPYAKMARVGIDCVVLLDP</sequence>
<dbReference type="EMBL" id="JBHSNG010000018">
    <property type="protein sequence ID" value="MFC5582415.1"/>
    <property type="molecule type" value="Genomic_DNA"/>
</dbReference>
<dbReference type="PANTHER" id="PTHR33797">
    <property type="entry name" value="ORGANIC HYDROPEROXIDE RESISTANCE PROTEIN-LIKE"/>
    <property type="match status" value="1"/>
</dbReference>
<keyword evidence="3" id="KW-1185">Reference proteome</keyword>
<dbReference type="InterPro" id="IPR036102">
    <property type="entry name" value="OsmC/Ohrsf"/>
</dbReference>
<dbReference type="InterPro" id="IPR019953">
    <property type="entry name" value="OHR"/>
</dbReference>
<name>A0ABW0SZI6_9GAMM</name>
<evidence type="ECO:0000313" key="3">
    <source>
        <dbReference type="Proteomes" id="UP001596111"/>
    </source>
</evidence>
<protein>
    <submittedName>
        <fullName evidence="2">Ohr family peroxiredoxin</fullName>
    </submittedName>
</protein>
<gene>
    <name evidence="2" type="ORF">ACFPPB_14940</name>
</gene>
<evidence type="ECO:0000256" key="1">
    <source>
        <dbReference type="ARBA" id="ARBA00007378"/>
    </source>
</evidence>
<dbReference type="InterPro" id="IPR003718">
    <property type="entry name" value="OsmC/Ohr_fam"/>
</dbReference>